<evidence type="ECO:0000259" key="6">
    <source>
        <dbReference type="Pfam" id="PF00892"/>
    </source>
</evidence>
<name>A0AAN0MG41_9RHOB</name>
<keyword evidence="8" id="KW-1185">Reference proteome</keyword>
<dbReference type="SUPFAM" id="SSF103481">
    <property type="entry name" value="Multidrug resistance efflux transporter EmrE"/>
    <property type="match status" value="2"/>
</dbReference>
<protein>
    <submittedName>
        <fullName evidence="7">DMT family transporter</fullName>
    </submittedName>
</protein>
<sequence>MHLFLLVALTMTAFAANSILNRVGVAIFGMDPMDFAAVRVVAGAAMLWLLVALRKAPRPAVLTPARLAGACALGAYMVGFSWAYITLDAGLGALILFGVLQVVVFGWAVWEGQAIPPMRWIGAGIALAGLCVLLWPAGQATVPFVGALAMVLAGVSWAIYTLLGRASPDALGATASNFLLCVPLAGLAMLVAGQGNLPLAGTLTAITAGAITSGLGYALWYRVLPQLPTTVAGIAQLSVPVIAVAAGVLILGEPLTWRLIIAGGLVLGGIALSLTVRSAARR</sequence>
<dbReference type="AlphaFoldDB" id="A0AAN0MG41"/>
<dbReference type="PANTHER" id="PTHR32322:SF9">
    <property type="entry name" value="AMINO-ACID METABOLITE EFFLUX PUMP-RELATED"/>
    <property type="match status" value="1"/>
</dbReference>
<accession>A0AAN0MG41</accession>
<dbReference type="KEGG" id="yrh:AABB31_21500"/>
<dbReference type="PANTHER" id="PTHR32322">
    <property type="entry name" value="INNER MEMBRANE TRANSPORTER"/>
    <property type="match status" value="1"/>
</dbReference>
<reference evidence="8" key="1">
    <citation type="submission" date="2024-04" db="EMBL/GenBank/DDBJ databases">
        <title>Phylogenomic analyses of a clade within the roseobacter group suggest taxonomic reassignments of species of the genera Aestuariivita, Citreicella, Loktanella, Nautella, Pelagibaca, Ruegeria, Thalassobius, Thiobacimonas and Tropicibacter, and the proposal o.</title>
        <authorList>
            <person name="Jeon C.O."/>
        </authorList>
    </citation>
    <scope>NUCLEOTIDE SEQUENCE [LARGE SCALE GENOMIC DNA]</scope>
    <source>
        <strain evidence="8">SS1-5</strain>
    </source>
</reference>
<dbReference type="InterPro" id="IPR037185">
    <property type="entry name" value="EmrE-like"/>
</dbReference>
<keyword evidence="3 5" id="KW-1133">Transmembrane helix</keyword>
<feature type="transmembrane region" description="Helical" evidence="5">
    <location>
        <begin position="65"/>
        <end position="85"/>
    </location>
</feature>
<dbReference type="RefSeq" id="WP_342076777.1">
    <property type="nucleotide sequence ID" value="NZ_CP151767.2"/>
</dbReference>
<feature type="transmembrane region" description="Helical" evidence="5">
    <location>
        <begin position="117"/>
        <end position="138"/>
    </location>
</feature>
<keyword evidence="4 5" id="KW-0472">Membrane</keyword>
<feature type="transmembrane region" description="Helical" evidence="5">
    <location>
        <begin position="257"/>
        <end position="276"/>
    </location>
</feature>
<keyword evidence="2 5" id="KW-0812">Transmembrane</keyword>
<feature type="transmembrane region" description="Helical" evidence="5">
    <location>
        <begin position="170"/>
        <end position="193"/>
    </location>
</feature>
<feature type="transmembrane region" description="Helical" evidence="5">
    <location>
        <begin position="35"/>
        <end position="53"/>
    </location>
</feature>
<evidence type="ECO:0000256" key="3">
    <source>
        <dbReference type="ARBA" id="ARBA00022989"/>
    </source>
</evidence>
<dbReference type="Proteomes" id="UP001470809">
    <property type="component" value="Chromosome"/>
</dbReference>
<dbReference type="InterPro" id="IPR000620">
    <property type="entry name" value="EamA_dom"/>
</dbReference>
<evidence type="ECO:0000256" key="5">
    <source>
        <dbReference type="SAM" id="Phobius"/>
    </source>
</evidence>
<feature type="transmembrane region" description="Helical" evidence="5">
    <location>
        <begin position="144"/>
        <end position="163"/>
    </location>
</feature>
<reference evidence="7 8" key="2">
    <citation type="submission" date="2024-08" db="EMBL/GenBank/DDBJ databases">
        <title>Phylogenomic analyses of a clade within the roseobacter group suggest taxonomic reassignments of species of the genera Aestuariivita, Citreicella, Loktanella, Nautella, Pelagibaca, Ruegeria, Thalassobius, Thiobacimonas and Tropicibacter, and the proposal o.</title>
        <authorList>
            <person name="Jeon C.O."/>
        </authorList>
    </citation>
    <scope>NUCLEOTIDE SEQUENCE [LARGE SCALE GENOMIC DNA]</scope>
    <source>
        <strain evidence="7 8">SS1-5</strain>
    </source>
</reference>
<feature type="transmembrane region" description="Helical" evidence="5">
    <location>
        <begin position="199"/>
        <end position="219"/>
    </location>
</feature>
<dbReference type="GO" id="GO:0016020">
    <property type="term" value="C:membrane"/>
    <property type="evidence" value="ECO:0007669"/>
    <property type="project" value="UniProtKB-SubCell"/>
</dbReference>
<feature type="transmembrane region" description="Helical" evidence="5">
    <location>
        <begin position="91"/>
        <end position="110"/>
    </location>
</feature>
<proteinExistence type="predicted"/>
<comment type="subcellular location">
    <subcellularLocation>
        <location evidence="1">Membrane</location>
        <topology evidence="1">Multi-pass membrane protein</topology>
    </subcellularLocation>
</comment>
<gene>
    <name evidence="7" type="ORF">AABB31_21500</name>
</gene>
<evidence type="ECO:0000256" key="4">
    <source>
        <dbReference type="ARBA" id="ARBA00023136"/>
    </source>
</evidence>
<dbReference type="InterPro" id="IPR050638">
    <property type="entry name" value="AA-Vitamin_Transporters"/>
</dbReference>
<evidence type="ECO:0000256" key="2">
    <source>
        <dbReference type="ARBA" id="ARBA00022692"/>
    </source>
</evidence>
<organism evidence="7 8">
    <name type="scientific">Yoonia rhodophyticola</name>
    <dbReference type="NCBI Taxonomy" id="3137370"/>
    <lineage>
        <taxon>Bacteria</taxon>
        <taxon>Pseudomonadati</taxon>
        <taxon>Pseudomonadota</taxon>
        <taxon>Alphaproteobacteria</taxon>
        <taxon>Rhodobacterales</taxon>
        <taxon>Paracoccaceae</taxon>
        <taxon>Yoonia</taxon>
    </lineage>
</organism>
<feature type="domain" description="EamA" evidence="6">
    <location>
        <begin position="146"/>
        <end position="274"/>
    </location>
</feature>
<evidence type="ECO:0000313" key="8">
    <source>
        <dbReference type="Proteomes" id="UP001470809"/>
    </source>
</evidence>
<dbReference type="Pfam" id="PF00892">
    <property type="entry name" value="EamA"/>
    <property type="match status" value="1"/>
</dbReference>
<evidence type="ECO:0000313" key="7">
    <source>
        <dbReference type="EMBL" id="WZU67466.1"/>
    </source>
</evidence>
<feature type="transmembrane region" description="Helical" evidence="5">
    <location>
        <begin position="231"/>
        <end position="251"/>
    </location>
</feature>
<dbReference type="EMBL" id="CP151767">
    <property type="protein sequence ID" value="WZU67466.1"/>
    <property type="molecule type" value="Genomic_DNA"/>
</dbReference>
<evidence type="ECO:0000256" key="1">
    <source>
        <dbReference type="ARBA" id="ARBA00004141"/>
    </source>
</evidence>